<evidence type="ECO:0000313" key="3">
    <source>
        <dbReference type="Proteomes" id="UP000320333"/>
    </source>
</evidence>
<dbReference type="InterPro" id="IPR019004">
    <property type="entry name" value="YqeY/Aim41"/>
</dbReference>
<dbReference type="Pfam" id="PF09424">
    <property type="entry name" value="YqeY"/>
    <property type="match status" value="1"/>
</dbReference>
<keyword evidence="3" id="KW-1185">Reference proteome</keyword>
<dbReference type="PANTHER" id="PTHR28055:SF1">
    <property type="entry name" value="ALTERED INHERITANCE OF MITOCHONDRIA PROTEIN 41, MITOCHONDRIAL"/>
    <property type="match status" value="1"/>
</dbReference>
<dbReference type="InterPro" id="IPR042184">
    <property type="entry name" value="YqeY/Aim41_N"/>
</dbReference>
<dbReference type="Gene3D" id="1.10.1510.10">
    <property type="entry name" value="Uncharacterised protein YqeY/AIM41 PF09424, N-terminal domain"/>
    <property type="match status" value="1"/>
</dbReference>
<comment type="subcellular location">
    <subcellularLocation>
        <location evidence="1">Mitochondrion</location>
    </subcellularLocation>
</comment>
<dbReference type="InterPro" id="IPR003789">
    <property type="entry name" value="Asn/Gln_tRNA_amidoTrase-B-like"/>
</dbReference>
<dbReference type="PANTHER" id="PTHR28055">
    <property type="entry name" value="ALTERED INHERITANCE OF MITOCHONDRIA PROTEIN 41, MITOCHONDRIAL"/>
    <property type="match status" value="1"/>
</dbReference>
<dbReference type="STRING" id="246404.A0A507FLE5"/>
<dbReference type="EMBL" id="QEAP01000044">
    <property type="protein sequence ID" value="TPX76530.1"/>
    <property type="molecule type" value="Genomic_DNA"/>
</dbReference>
<dbReference type="OrthoDB" id="538640at2759"/>
<organism evidence="2 3">
    <name type="scientific">Chytriomyces confervae</name>
    <dbReference type="NCBI Taxonomy" id="246404"/>
    <lineage>
        <taxon>Eukaryota</taxon>
        <taxon>Fungi</taxon>
        <taxon>Fungi incertae sedis</taxon>
        <taxon>Chytridiomycota</taxon>
        <taxon>Chytridiomycota incertae sedis</taxon>
        <taxon>Chytridiomycetes</taxon>
        <taxon>Chytridiales</taxon>
        <taxon>Chytriomycetaceae</taxon>
        <taxon>Chytriomyces</taxon>
    </lineage>
</organism>
<dbReference type="Gene3D" id="1.10.10.410">
    <property type="match status" value="1"/>
</dbReference>
<dbReference type="AlphaFoldDB" id="A0A507FLE5"/>
<evidence type="ECO:0000313" key="2">
    <source>
        <dbReference type="EMBL" id="TPX76530.1"/>
    </source>
</evidence>
<dbReference type="SUPFAM" id="SSF89095">
    <property type="entry name" value="GatB/YqeY motif"/>
    <property type="match status" value="1"/>
</dbReference>
<protein>
    <recommendedName>
        <fullName evidence="1">Altered inheritance of mitochondria protein 41</fullName>
    </recommendedName>
</protein>
<gene>
    <name evidence="1" type="primary">AIM41</name>
    <name evidence="2" type="ORF">CcCBS67573_g02195</name>
</gene>
<comment type="similarity">
    <text evidence="1">Belongs to the AIM41 family.</text>
</comment>
<comment type="caution">
    <text evidence="2">The sequence shown here is derived from an EMBL/GenBank/DDBJ whole genome shotgun (WGS) entry which is preliminary data.</text>
</comment>
<dbReference type="Proteomes" id="UP000320333">
    <property type="component" value="Unassembled WGS sequence"/>
</dbReference>
<dbReference type="GO" id="GO:0005739">
    <property type="term" value="C:mitochondrion"/>
    <property type="evidence" value="ECO:0007669"/>
    <property type="project" value="UniProtKB-SubCell"/>
</dbReference>
<name>A0A507FLE5_9FUNG</name>
<evidence type="ECO:0000256" key="1">
    <source>
        <dbReference type="RuleBase" id="RU365099"/>
    </source>
</evidence>
<proteinExistence type="inferred from homology"/>
<dbReference type="InterPro" id="IPR023168">
    <property type="entry name" value="GatB_Yqey_C_2"/>
</dbReference>
<reference evidence="2 3" key="1">
    <citation type="journal article" date="2019" name="Sci. Rep.">
        <title>Comparative genomics of chytrid fungi reveal insights into the obligate biotrophic and pathogenic lifestyle of Synchytrium endobioticum.</title>
        <authorList>
            <person name="van de Vossenberg B.T.L.H."/>
            <person name="Warris S."/>
            <person name="Nguyen H.D.T."/>
            <person name="van Gent-Pelzer M.P.E."/>
            <person name="Joly D.L."/>
            <person name="van de Geest H.C."/>
            <person name="Bonants P.J.M."/>
            <person name="Smith D.S."/>
            <person name="Levesque C.A."/>
            <person name="van der Lee T.A.J."/>
        </authorList>
    </citation>
    <scope>NUCLEOTIDE SEQUENCE [LARGE SCALE GENOMIC DNA]</scope>
    <source>
        <strain evidence="2 3">CBS 675.73</strain>
    </source>
</reference>
<keyword evidence="1" id="KW-0496">Mitochondrion</keyword>
<accession>A0A507FLE5</accession>
<sequence length="191" mass="20444">MFGIAFRAGAFKPVAARVLCVPRVYAVQAPRFYSDAAAASDAPNPLLTTLKTAMKENMKSGDKARVLVIKSLLSEITYAGKASNNSETPEMVLLKAIKKRKDASAAYKEGGRAELGEQEDKEIAIIESFLPRQLTPEEIDVVVESAVTRLGASSVKEMGKVMKAVEAEIAQGSATKQAISESIKKRLGAAK</sequence>
<dbReference type="GO" id="GO:0016884">
    <property type="term" value="F:carbon-nitrogen ligase activity, with glutamine as amido-N-donor"/>
    <property type="evidence" value="ECO:0007669"/>
    <property type="project" value="UniProtKB-UniRule"/>
</dbReference>